<proteinExistence type="predicted"/>
<dbReference type="Proteomes" id="UP000501690">
    <property type="component" value="Linkage Group LG3"/>
</dbReference>
<evidence type="ECO:0000313" key="2">
    <source>
        <dbReference type="EMBL" id="QCD87656.1"/>
    </source>
</evidence>
<gene>
    <name evidence="2" type="ORF">DEO72_LG3g2195</name>
</gene>
<name>A0A4D6LGZ3_VIGUN</name>
<protein>
    <submittedName>
        <fullName evidence="2">Uncharacterized protein</fullName>
    </submittedName>
</protein>
<evidence type="ECO:0000313" key="3">
    <source>
        <dbReference type="Proteomes" id="UP000501690"/>
    </source>
</evidence>
<sequence>MAARAPSPLANPYSSSSRSPSPPSISSSIARLTPPYVPHHHFSPSIVAPISPKLVVDDVEVNENLIKDDNNSEKHKTREEINEGGGEFV</sequence>
<dbReference type="AlphaFoldDB" id="A0A4D6LGZ3"/>
<feature type="region of interest" description="Disordered" evidence="1">
    <location>
        <begin position="1"/>
        <end position="34"/>
    </location>
</feature>
<evidence type="ECO:0000256" key="1">
    <source>
        <dbReference type="SAM" id="MobiDB-lite"/>
    </source>
</evidence>
<reference evidence="2 3" key="1">
    <citation type="submission" date="2019-04" db="EMBL/GenBank/DDBJ databases">
        <title>An improved genome assembly and genetic linkage map for asparagus bean, Vigna unguiculata ssp. sesquipedialis.</title>
        <authorList>
            <person name="Xia Q."/>
            <person name="Zhang R."/>
            <person name="Dong Y."/>
        </authorList>
    </citation>
    <scope>NUCLEOTIDE SEQUENCE [LARGE SCALE GENOMIC DNA]</scope>
    <source>
        <tissue evidence="2">Leaf</tissue>
    </source>
</reference>
<feature type="compositionally biased region" description="Low complexity" evidence="1">
    <location>
        <begin position="1"/>
        <end position="28"/>
    </location>
</feature>
<accession>A0A4D6LGZ3</accession>
<keyword evidence="3" id="KW-1185">Reference proteome</keyword>
<organism evidence="2 3">
    <name type="scientific">Vigna unguiculata</name>
    <name type="common">Cowpea</name>
    <dbReference type="NCBI Taxonomy" id="3917"/>
    <lineage>
        <taxon>Eukaryota</taxon>
        <taxon>Viridiplantae</taxon>
        <taxon>Streptophyta</taxon>
        <taxon>Embryophyta</taxon>
        <taxon>Tracheophyta</taxon>
        <taxon>Spermatophyta</taxon>
        <taxon>Magnoliopsida</taxon>
        <taxon>eudicotyledons</taxon>
        <taxon>Gunneridae</taxon>
        <taxon>Pentapetalae</taxon>
        <taxon>rosids</taxon>
        <taxon>fabids</taxon>
        <taxon>Fabales</taxon>
        <taxon>Fabaceae</taxon>
        <taxon>Papilionoideae</taxon>
        <taxon>50 kb inversion clade</taxon>
        <taxon>NPAAA clade</taxon>
        <taxon>indigoferoid/millettioid clade</taxon>
        <taxon>Phaseoleae</taxon>
        <taxon>Vigna</taxon>
    </lineage>
</organism>
<feature type="region of interest" description="Disordered" evidence="1">
    <location>
        <begin position="66"/>
        <end position="89"/>
    </location>
</feature>
<feature type="compositionally biased region" description="Basic and acidic residues" evidence="1">
    <location>
        <begin position="66"/>
        <end position="81"/>
    </location>
</feature>
<dbReference type="EMBL" id="CP039347">
    <property type="protein sequence ID" value="QCD87656.1"/>
    <property type="molecule type" value="Genomic_DNA"/>
</dbReference>